<dbReference type="InterPro" id="IPR001087">
    <property type="entry name" value="GDSL"/>
</dbReference>
<dbReference type="InterPro" id="IPR051058">
    <property type="entry name" value="GDSL_Est/Lipase"/>
</dbReference>
<evidence type="ECO:0000256" key="1">
    <source>
        <dbReference type="ARBA" id="ARBA00022801"/>
    </source>
</evidence>
<dbReference type="VEuPathDB" id="FungiDB:C8Q69DRAFT_446496"/>
<dbReference type="CDD" id="cd01846">
    <property type="entry name" value="fatty_acyltransferase_like"/>
    <property type="match status" value="1"/>
</dbReference>
<dbReference type="RefSeq" id="XP_028483364.1">
    <property type="nucleotide sequence ID" value="XM_028629135.1"/>
</dbReference>
<protein>
    <submittedName>
        <fullName evidence="2">Cellulose-binding GDSL lipase/acylhydrolase</fullName>
    </submittedName>
</protein>
<dbReference type="AlphaFoldDB" id="A0A443HPK8"/>
<dbReference type="GO" id="GO:0016788">
    <property type="term" value="F:hydrolase activity, acting on ester bonds"/>
    <property type="evidence" value="ECO:0007669"/>
    <property type="project" value="InterPro"/>
</dbReference>
<accession>A0A443HPK8</accession>
<dbReference type="InterPro" id="IPR036514">
    <property type="entry name" value="SGNH_hydro_sf"/>
</dbReference>
<evidence type="ECO:0000313" key="3">
    <source>
        <dbReference type="Proteomes" id="UP000283841"/>
    </source>
</evidence>
<gene>
    <name evidence="2" type="ORF">C8Q69DRAFT_446496</name>
</gene>
<reference evidence="2 3" key="1">
    <citation type="journal article" date="2018" name="Front. Microbiol.">
        <title>Genomic and genetic insights into a cosmopolitan fungus, Paecilomyces variotii (Eurotiales).</title>
        <authorList>
            <person name="Urquhart A.S."/>
            <person name="Mondo S.J."/>
            <person name="Makela M.R."/>
            <person name="Hane J.K."/>
            <person name="Wiebenga A."/>
            <person name="He G."/>
            <person name="Mihaltcheva S."/>
            <person name="Pangilinan J."/>
            <person name="Lipzen A."/>
            <person name="Barry K."/>
            <person name="de Vries R.P."/>
            <person name="Grigoriev I.V."/>
            <person name="Idnurm A."/>
        </authorList>
    </citation>
    <scope>NUCLEOTIDE SEQUENCE [LARGE SCALE GENOMIC DNA]</scope>
    <source>
        <strain evidence="2 3">CBS 101075</strain>
    </source>
</reference>
<dbReference type="Gene3D" id="3.40.50.1110">
    <property type="entry name" value="SGNH hydrolase"/>
    <property type="match status" value="1"/>
</dbReference>
<comment type="caution">
    <text evidence="2">The sequence shown here is derived from an EMBL/GenBank/DDBJ whole genome shotgun (WGS) entry which is preliminary data.</text>
</comment>
<dbReference type="STRING" id="264951.A0A443HPK8"/>
<dbReference type="SUPFAM" id="SSF52266">
    <property type="entry name" value="SGNH hydrolase"/>
    <property type="match status" value="1"/>
</dbReference>
<dbReference type="Proteomes" id="UP000283841">
    <property type="component" value="Unassembled WGS sequence"/>
</dbReference>
<dbReference type="EMBL" id="RCNU01000009">
    <property type="protein sequence ID" value="RWQ93719.1"/>
    <property type="molecule type" value="Genomic_DNA"/>
</dbReference>
<dbReference type="PANTHER" id="PTHR45648:SF22">
    <property type="entry name" value="GDSL LIPASE_ACYLHYDROLASE FAMILY PROTEIN (AFU_ORTHOLOGUE AFUA_4G14700)"/>
    <property type="match status" value="1"/>
</dbReference>
<organism evidence="2 3">
    <name type="scientific">Byssochlamys spectabilis</name>
    <name type="common">Paecilomyces variotii</name>
    <dbReference type="NCBI Taxonomy" id="264951"/>
    <lineage>
        <taxon>Eukaryota</taxon>
        <taxon>Fungi</taxon>
        <taxon>Dikarya</taxon>
        <taxon>Ascomycota</taxon>
        <taxon>Pezizomycotina</taxon>
        <taxon>Eurotiomycetes</taxon>
        <taxon>Eurotiomycetidae</taxon>
        <taxon>Eurotiales</taxon>
        <taxon>Thermoascaceae</taxon>
        <taxon>Paecilomyces</taxon>
    </lineage>
</organism>
<dbReference type="Pfam" id="PF00657">
    <property type="entry name" value="Lipase_GDSL"/>
    <property type="match status" value="1"/>
</dbReference>
<proteinExistence type="predicted"/>
<keyword evidence="1 2" id="KW-0378">Hydrolase</keyword>
<keyword evidence="3" id="KW-1185">Reference proteome</keyword>
<name>A0A443HPK8_BYSSP</name>
<dbReference type="PANTHER" id="PTHR45648">
    <property type="entry name" value="GDSL LIPASE/ACYLHYDROLASE FAMILY PROTEIN (AFU_ORTHOLOGUE AFUA_4G14700)"/>
    <property type="match status" value="1"/>
</dbReference>
<dbReference type="GeneID" id="39598412"/>
<sequence>MNETTYFFTFGDSYTSTGFNPHGTYPSAENPMGNPSLGEGTSAGGINWVGYLTAVLNTSLMLNYNLAISGACINNSVIRGVPGDLVSQVKSFAIHYASQPAWAPWRSENSAFAIWIGINDIGDSYMDADVDSTLPVLLECYFNLVKDLYEANARRFIFLNIPPTTRSPRIKGENHTAVHAEFVQRYNQALKDKIHAFSQNHPDTSVLEHDTWTFMTEMLDNAPFYGFEDAECQGTGCLWFNDYHPTSNVHELLAADLLSRMRVVNGT</sequence>
<evidence type="ECO:0000313" key="2">
    <source>
        <dbReference type="EMBL" id="RWQ93719.1"/>
    </source>
</evidence>